<dbReference type="Gene3D" id="2.40.260.10">
    <property type="entry name" value="Sortase"/>
    <property type="match status" value="1"/>
</dbReference>
<gene>
    <name evidence="4" type="ORF">H7C19_07440</name>
</gene>
<keyword evidence="3" id="KW-0472">Membrane</keyword>
<keyword evidence="5" id="KW-1185">Reference proteome</keyword>
<evidence type="ECO:0000313" key="4">
    <source>
        <dbReference type="EMBL" id="MBB6670519.1"/>
    </source>
</evidence>
<evidence type="ECO:0000256" key="3">
    <source>
        <dbReference type="SAM" id="Phobius"/>
    </source>
</evidence>
<dbReference type="NCBIfam" id="TIGR01076">
    <property type="entry name" value="sortase_fam"/>
    <property type="match status" value="1"/>
</dbReference>
<evidence type="ECO:0000256" key="2">
    <source>
        <dbReference type="PIRSR" id="PIRSR605754-1"/>
    </source>
</evidence>
<keyword evidence="3" id="KW-1133">Transmembrane helix</keyword>
<dbReference type="GO" id="GO:0016787">
    <property type="term" value="F:hydrolase activity"/>
    <property type="evidence" value="ECO:0007669"/>
    <property type="project" value="UniProtKB-KW"/>
</dbReference>
<dbReference type="InterPro" id="IPR023365">
    <property type="entry name" value="Sortase_dom-sf"/>
</dbReference>
<dbReference type="InterPro" id="IPR005754">
    <property type="entry name" value="Sortase"/>
</dbReference>
<dbReference type="SUPFAM" id="SSF63817">
    <property type="entry name" value="Sortase"/>
    <property type="match status" value="1"/>
</dbReference>
<keyword evidence="3" id="KW-0812">Transmembrane</keyword>
<comment type="caution">
    <text evidence="4">The sequence shown here is derived from an EMBL/GenBank/DDBJ whole genome shotgun (WGS) entry which is preliminary data.</text>
</comment>
<evidence type="ECO:0000256" key="1">
    <source>
        <dbReference type="ARBA" id="ARBA00022801"/>
    </source>
</evidence>
<keyword evidence="1" id="KW-0378">Hydrolase</keyword>
<feature type="active site" description="Acyl-thioester intermediate" evidence="2">
    <location>
        <position position="204"/>
    </location>
</feature>
<protein>
    <submittedName>
        <fullName evidence="4">Class D sortase</fullName>
    </submittedName>
</protein>
<dbReference type="Proteomes" id="UP000547209">
    <property type="component" value="Unassembled WGS sequence"/>
</dbReference>
<evidence type="ECO:0000313" key="5">
    <source>
        <dbReference type="Proteomes" id="UP000547209"/>
    </source>
</evidence>
<dbReference type="AlphaFoldDB" id="A0A7X0RQQ4"/>
<dbReference type="RefSeq" id="WP_185141961.1">
    <property type="nucleotide sequence ID" value="NZ_JACJVP010000008.1"/>
</dbReference>
<reference evidence="4 5" key="1">
    <citation type="submission" date="2020-08" db="EMBL/GenBank/DDBJ databases">
        <title>Cohnella phylogeny.</title>
        <authorList>
            <person name="Dunlap C."/>
        </authorList>
    </citation>
    <scope>NUCLEOTIDE SEQUENCE [LARGE SCALE GENOMIC DNA]</scope>
    <source>
        <strain evidence="4 5">DSM 28246</strain>
    </source>
</reference>
<dbReference type="CDD" id="cd06166">
    <property type="entry name" value="Sortase_D_2"/>
    <property type="match status" value="1"/>
</dbReference>
<dbReference type="Pfam" id="PF04203">
    <property type="entry name" value="Sortase"/>
    <property type="match status" value="1"/>
</dbReference>
<feature type="transmembrane region" description="Helical" evidence="3">
    <location>
        <begin position="6"/>
        <end position="23"/>
    </location>
</feature>
<proteinExistence type="predicted"/>
<feature type="active site" description="Proton donor/acceptor" evidence="2">
    <location>
        <position position="142"/>
    </location>
</feature>
<dbReference type="EMBL" id="JACJVP010000008">
    <property type="protein sequence ID" value="MBB6670519.1"/>
    <property type="molecule type" value="Genomic_DNA"/>
</dbReference>
<dbReference type="InterPro" id="IPR042000">
    <property type="entry name" value="Sortase_D_2"/>
</dbReference>
<accession>A0A7X0RQQ4</accession>
<organism evidence="4 5">
    <name type="scientific">Cohnella nanjingensis</name>
    <dbReference type="NCBI Taxonomy" id="1387779"/>
    <lineage>
        <taxon>Bacteria</taxon>
        <taxon>Bacillati</taxon>
        <taxon>Bacillota</taxon>
        <taxon>Bacilli</taxon>
        <taxon>Bacillales</taxon>
        <taxon>Paenibacillaceae</taxon>
        <taxon>Cohnella</taxon>
    </lineage>
</organism>
<name>A0A7X0RQQ4_9BACL</name>
<sequence>MLKRVLPYVCILVGIFIFCYPTIADRYESYRQQALLKEWEQNLKQIEEVPSESESPLAAPSLAPPVQDIAAERDPSAPELQQLAAAKGIDEESVEGILLIDKIDLKLPIITDATQAHLKLSVASILHTGKLGAVGNYAIAGHRNRTYGKNFNRLDEVKVGDAIQVETKNATYTYIVDAKEYVLPTQVEVLESNGKDREITLITCHPMKNPTHRLVVKGKIVDNSK</sequence>